<organism evidence="2 3">
    <name type="scientific">Symbiodinium natans</name>
    <dbReference type="NCBI Taxonomy" id="878477"/>
    <lineage>
        <taxon>Eukaryota</taxon>
        <taxon>Sar</taxon>
        <taxon>Alveolata</taxon>
        <taxon>Dinophyceae</taxon>
        <taxon>Suessiales</taxon>
        <taxon>Symbiodiniaceae</taxon>
        <taxon>Symbiodinium</taxon>
    </lineage>
</organism>
<gene>
    <name evidence="2" type="ORF">SNAT2548_LOCUS24366</name>
</gene>
<evidence type="ECO:0000313" key="2">
    <source>
        <dbReference type="EMBL" id="CAE7446965.1"/>
    </source>
</evidence>
<feature type="compositionally biased region" description="Basic and acidic residues" evidence="1">
    <location>
        <begin position="69"/>
        <end position="88"/>
    </location>
</feature>
<keyword evidence="3" id="KW-1185">Reference proteome</keyword>
<dbReference type="EMBL" id="CAJNDS010002356">
    <property type="protein sequence ID" value="CAE7446965.1"/>
    <property type="molecule type" value="Genomic_DNA"/>
</dbReference>
<evidence type="ECO:0000256" key="1">
    <source>
        <dbReference type="SAM" id="MobiDB-lite"/>
    </source>
</evidence>
<dbReference type="Proteomes" id="UP000604046">
    <property type="component" value="Unassembled WGS sequence"/>
</dbReference>
<evidence type="ECO:0000313" key="3">
    <source>
        <dbReference type="Proteomes" id="UP000604046"/>
    </source>
</evidence>
<reference evidence="2" key="1">
    <citation type="submission" date="2021-02" db="EMBL/GenBank/DDBJ databases">
        <authorList>
            <person name="Dougan E. K."/>
            <person name="Rhodes N."/>
            <person name="Thang M."/>
            <person name="Chan C."/>
        </authorList>
    </citation>
    <scope>NUCLEOTIDE SEQUENCE</scope>
</reference>
<sequence length="195" mass="20988">MASSVSAAEEVASQRSLQQLNTLLGSTSPVNPANPSAADVDVADIVDAASVASVASVASNGATRKKRLGLGDREEPEVEHTEHTEMPARRPPPSLDETDITSTEDGGDCASSCEPLGEFSSNSFDPELWIRGIPNFPGRGNCTVKLPGAAFGWRKECWPPCCTWPRQEPRSSVKAQSREALFIRLFPQWGFPSYV</sequence>
<proteinExistence type="predicted"/>
<name>A0A812RNV4_9DINO</name>
<protein>
    <submittedName>
        <fullName evidence="2">Uncharacterized protein</fullName>
    </submittedName>
</protein>
<comment type="caution">
    <text evidence="2">The sequence shown here is derived from an EMBL/GenBank/DDBJ whole genome shotgun (WGS) entry which is preliminary data.</text>
</comment>
<dbReference type="AlphaFoldDB" id="A0A812RNV4"/>
<feature type="region of interest" description="Disordered" evidence="1">
    <location>
        <begin position="56"/>
        <end position="112"/>
    </location>
</feature>
<accession>A0A812RNV4</accession>